<dbReference type="AlphaFoldDB" id="A0A2P4SKL4"/>
<keyword evidence="2" id="KW-1185">Reference proteome</keyword>
<comment type="caution">
    <text evidence="1">The sequence shown here is derived from an EMBL/GenBank/DDBJ whole genome shotgun (WGS) entry which is preliminary data.</text>
</comment>
<organism evidence="1 2">
    <name type="scientific">Bambusicola thoracicus</name>
    <name type="common">Chinese bamboo-partridge</name>
    <name type="synonym">Perdix thoracica</name>
    <dbReference type="NCBI Taxonomy" id="9083"/>
    <lineage>
        <taxon>Eukaryota</taxon>
        <taxon>Metazoa</taxon>
        <taxon>Chordata</taxon>
        <taxon>Craniata</taxon>
        <taxon>Vertebrata</taxon>
        <taxon>Euteleostomi</taxon>
        <taxon>Archelosauria</taxon>
        <taxon>Archosauria</taxon>
        <taxon>Dinosauria</taxon>
        <taxon>Saurischia</taxon>
        <taxon>Theropoda</taxon>
        <taxon>Coelurosauria</taxon>
        <taxon>Aves</taxon>
        <taxon>Neognathae</taxon>
        <taxon>Galloanserae</taxon>
        <taxon>Galliformes</taxon>
        <taxon>Phasianidae</taxon>
        <taxon>Perdicinae</taxon>
        <taxon>Bambusicola</taxon>
    </lineage>
</organism>
<feature type="non-terminal residue" evidence="1">
    <location>
        <position position="1"/>
    </location>
</feature>
<reference evidence="1 2" key="1">
    <citation type="submission" date="2018-01" db="EMBL/GenBank/DDBJ databases">
        <title>Comparison of the Chinese Bamboo Partridge and Red Junglefowl genome sequences highlights the importance of demography in genome evolution.</title>
        <authorList>
            <person name="Tiley G.P."/>
            <person name="Kimball R.T."/>
            <person name="Braun E.L."/>
            <person name="Burleigh J.G."/>
        </authorList>
    </citation>
    <scope>NUCLEOTIDE SEQUENCE [LARGE SCALE GENOMIC DNA]</scope>
    <source>
        <strain evidence="1">RTK389</strain>
        <tissue evidence="1">Blood</tissue>
    </source>
</reference>
<evidence type="ECO:0000313" key="2">
    <source>
        <dbReference type="Proteomes" id="UP000237246"/>
    </source>
</evidence>
<protein>
    <submittedName>
        <fullName evidence="1">Uncharacterized protein</fullName>
    </submittedName>
</protein>
<dbReference type="EMBL" id="PPHD01039460">
    <property type="protein sequence ID" value="POI24649.1"/>
    <property type="molecule type" value="Genomic_DNA"/>
</dbReference>
<dbReference type="Proteomes" id="UP000237246">
    <property type="component" value="Unassembled WGS sequence"/>
</dbReference>
<gene>
    <name evidence="1" type="ORF">CIB84_011600</name>
</gene>
<proteinExistence type="predicted"/>
<sequence length="67" mass="7271">LERPQRFEVIRSCSGKPPRSSAPPVTLALSPLTSLCFVPESSAEPRYQNFLTGTCCVGSFGRLEMAP</sequence>
<name>A0A2P4SKL4_BAMTH</name>
<accession>A0A2P4SKL4</accession>
<evidence type="ECO:0000313" key="1">
    <source>
        <dbReference type="EMBL" id="POI24649.1"/>
    </source>
</evidence>